<proteinExistence type="predicted"/>
<sequence>MADPNGIRSSLFLDGVAQKDTIKDWKHLLKPDKYKEFIISSWQELTKRNQIIIYAFIIMPNHLHIVWEMKEPNDKEIGAPMRPHASFNKFTSHMILKDLSMNHPNVLPYLKVDEKERQYRFWQRDPLAVLMDSKLKVEQKITYMHKNPLHERWNLVSRQESYRWSSAEFYESGKDEFGILTHYSERF</sequence>
<dbReference type="EMBL" id="SZVO01000008">
    <property type="protein sequence ID" value="TKT90720.1"/>
    <property type="molecule type" value="Genomic_DNA"/>
</dbReference>
<dbReference type="GO" id="GO:0003677">
    <property type="term" value="F:DNA binding"/>
    <property type="evidence" value="ECO:0007669"/>
    <property type="project" value="InterPro"/>
</dbReference>
<dbReference type="RefSeq" id="WP_137341264.1">
    <property type="nucleotide sequence ID" value="NZ_BSQH01000003.1"/>
</dbReference>
<dbReference type="GO" id="GO:0006313">
    <property type="term" value="P:DNA transposition"/>
    <property type="evidence" value="ECO:0007669"/>
    <property type="project" value="InterPro"/>
</dbReference>
<dbReference type="OrthoDB" id="9788881at2"/>
<dbReference type="SUPFAM" id="SSF143422">
    <property type="entry name" value="Transposase IS200-like"/>
    <property type="match status" value="1"/>
</dbReference>
<evidence type="ECO:0000313" key="2">
    <source>
        <dbReference type="Proteomes" id="UP000304900"/>
    </source>
</evidence>
<dbReference type="Proteomes" id="UP000304900">
    <property type="component" value="Unassembled WGS sequence"/>
</dbReference>
<organism evidence="1 2">
    <name type="scientific">Dyadobacter frigoris</name>
    <dbReference type="NCBI Taxonomy" id="2576211"/>
    <lineage>
        <taxon>Bacteria</taxon>
        <taxon>Pseudomonadati</taxon>
        <taxon>Bacteroidota</taxon>
        <taxon>Cytophagia</taxon>
        <taxon>Cytophagales</taxon>
        <taxon>Spirosomataceae</taxon>
        <taxon>Dyadobacter</taxon>
    </lineage>
</organism>
<comment type="caution">
    <text evidence="1">The sequence shown here is derived from an EMBL/GenBank/DDBJ whole genome shotgun (WGS) entry which is preliminary data.</text>
</comment>
<reference evidence="1 2" key="1">
    <citation type="submission" date="2019-05" db="EMBL/GenBank/DDBJ databases">
        <title>Dyadobacter AR-3-8 sp. nov., isolated from arctic soil.</title>
        <authorList>
            <person name="Chaudhary D.K."/>
        </authorList>
    </citation>
    <scope>NUCLEOTIDE SEQUENCE [LARGE SCALE GENOMIC DNA]</scope>
    <source>
        <strain evidence="1 2">AR-3-8</strain>
    </source>
</reference>
<gene>
    <name evidence="1" type="ORF">FDK13_17270</name>
</gene>
<dbReference type="GO" id="GO:0004803">
    <property type="term" value="F:transposase activity"/>
    <property type="evidence" value="ECO:0007669"/>
    <property type="project" value="InterPro"/>
</dbReference>
<evidence type="ECO:0000313" key="1">
    <source>
        <dbReference type="EMBL" id="TKT90720.1"/>
    </source>
</evidence>
<accession>A0A4U6D0K3</accession>
<keyword evidence="2" id="KW-1185">Reference proteome</keyword>
<name>A0A4U6D0K3_9BACT</name>
<dbReference type="AlphaFoldDB" id="A0A4U6D0K3"/>
<dbReference type="Gene3D" id="3.30.70.1290">
    <property type="entry name" value="Transposase IS200-like"/>
    <property type="match status" value="1"/>
</dbReference>
<protein>
    <submittedName>
        <fullName evidence="1">Transposase</fullName>
    </submittedName>
</protein>
<dbReference type="InterPro" id="IPR036515">
    <property type="entry name" value="Transposase_17_sf"/>
</dbReference>